<dbReference type="InterPro" id="IPR034733">
    <property type="entry name" value="AcCoA_carboxyl_beta"/>
</dbReference>
<accession>A0A5N5E8H9</accession>
<evidence type="ECO:0000259" key="1">
    <source>
        <dbReference type="PROSITE" id="PS50980"/>
    </source>
</evidence>
<evidence type="ECO:0000313" key="2">
    <source>
        <dbReference type="EMBL" id="KAB2586799.1"/>
    </source>
</evidence>
<dbReference type="GO" id="GO:0004485">
    <property type="term" value="F:methylcrotonoyl-CoA carboxylase activity"/>
    <property type="evidence" value="ECO:0007669"/>
    <property type="project" value="TreeGrafter"/>
</dbReference>
<feature type="non-terminal residue" evidence="2">
    <location>
        <position position="110"/>
    </location>
</feature>
<reference evidence="2 3" key="1">
    <citation type="journal article" date="2017" name="Poromechanics V (2013)">
        <title>Genomic Characterization of the Arsenic-Tolerant Actinobacterium, &lt;i&gt;Rhodococcus erythropolis&lt;/i&gt; S43.</title>
        <authorList>
            <person name="Retamal-Morales G."/>
            <person name="Mehnert M."/>
            <person name="Schwabe R."/>
            <person name="Tischler D."/>
            <person name="Schloemann M."/>
            <person name="Levican G.J."/>
        </authorList>
    </citation>
    <scope>NUCLEOTIDE SEQUENCE [LARGE SCALE GENOMIC DNA]</scope>
    <source>
        <strain evidence="2 3">S43</strain>
    </source>
</reference>
<dbReference type="SUPFAM" id="SSF52096">
    <property type="entry name" value="ClpP/crotonase"/>
    <property type="match status" value="1"/>
</dbReference>
<dbReference type="AlphaFoldDB" id="A0A5N5E8H9"/>
<gene>
    <name evidence="2" type="ORF">BS297_03400</name>
</gene>
<dbReference type="GO" id="GO:1905202">
    <property type="term" value="C:methylcrotonoyl-CoA carboxylase complex"/>
    <property type="evidence" value="ECO:0007669"/>
    <property type="project" value="TreeGrafter"/>
</dbReference>
<evidence type="ECO:0000313" key="3">
    <source>
        <dbReference type="Proteomes" id="UP000325576"/>
    </source>
</evidence>
<dbReference type="PANTHER" id="PTHR22855:SF13">
    <property type="entry name" value="METHYLCROTONOYL-COA CARBOXYLASE BETA CHAIN, MITOCHONDRIAL"/>
    <property type="match status" value="1"/>
</dbReference>
<comment type="caution">
    <text evidence="2">The sequence shown here is derived from an EMBL/GenBank/DDBJ whole genome shotgun (WGS) entry which is preliminary data.</text>
</comment>
<dbReference type="PANTHER" id="PTHR22855">
    <property type="entry name" value="ACETYL, PROPIONYL, PYRUVATE, AND GLUTACONYL CARBOXYLASE-RELATED"/>
    <property type="match status" value="1"/>
</dbReference>
<dbReference type="Gene3D" id="3.90.226.10">
    <property type="entry name" value="2-enoyl-CoA Hydratase, Chain A, domain 1"/>
    <property type="match status" value="1"/>
</dbReference>
<sequence length="110" mass="11575">MTPSGITQGSGYRSDHTVLVDELKKKLAQAALGGNERSRERHVSRGKLLPRDRVDSLLDQGSPFLELSPLAANGLYDDECPGAGVITGIGRVSGRECVIVANDATVKGGT</sequence>
<feature type="domain" description="CoA carboxyltransferase N-terminal" evidence="1">
    <location>
        <begin position="16"/>
        <end position="110"/>
    </location>
</feature>
<dbReference type="InterPro" id="IPR029045">
    <property type="entry name" value="ClpP/crotonase-like_dom_sf"/>
</dbReference>
<protein>
    <submittedName>
        <fullName evidence="2">Methylcrotonoyl-CoA carboxylase</fullName>
    </submittedName>
</protein>
<dbReference type="InterPro" id="IPR045190">
    <property type="entry name" value="MCCB/AccD1-like"/>
</dbReference>
<name>A0A5N5E8H9_RHOER</name>
<proteinExistence type="predicted"/>
<dbReference type="PROSITE" id="PS50980">
    <property type="entry name" value="COA_CT_NTER"/>
    <property type="match status" value="1"/>
</dbReference>
<dbReference type="EMBL" id="MRBO01000125">
    <property type="protein sequence ID" value="KAB2586799.1"/>
    <property type="molecule type" value="Genomic_DNA"/>
</dbReference>
<organism evidence="2 3">
    <name type="scientific">Rhodococcus erythropolis</name>
    <name type="common">Arthrobacter picolinophilus</name>
    <dbReference type="NCBI Taxonomy" id="1833"/>
    <lineage>
        <taxon>Bacteria</taxon>
        <taxon>Bacillati</taxon>
        <taxon>Actinomycetota</taxon>
        <taxon>Actinomycetes</taxon>
        <taxon>Mycobacteriales</taxon>
        <taxon>Nocardiaceae</taxon>
        <taxon>Rhodococcus</taxon>
        <taxon>Rhodococcus erythropolis group</taxon>
    </lineage>
</organism>
<dbReference type="Proteomes" id="UP000325576">
    <property type="component" value="Unassembled WGS sequence"/>
</dbReference>
<dbReference type="InterPro" id="IPR011762">
    <property type="entry name" value="COA_CT_N"/>
</dbReference>
<dbReference type="Pfam" id="PF01039">
    <property type="entry name" value="Carboxyl_trans"/>
    <property type="match status" value="1"/>
</dbReference>
<dbReference type="GO" id="GO:0006552">
    <property type="term" value="P:L-leucine catabolic process"/>
    <property type="evidence" value="ECO:0007669"/>
    <property type="project" value="TreeGrafter"/>
</dbReference>